<feature type="region of interest" description="Disordered" evidence="3">
    <location>
        <begin position="1"/>
        <end position="83"/>
    </location>
</feature>
<dbReference type="Gene3D" id="1.10.10.1420">
    <property type="entry name" value="DNA replication factor Cdt1, C-terminal WH domain"/>
    <property type="match status" value="1"/>
</dbReference>
<reference evidence="5 6" key="1">
    <citation type="submission" date="2017-03" db="EMBL/GenBank/DDBJ databases">
        <title>Widespread Adenine N6-methylation of Active Genes in Fungi.</title>
        <authorList>
            <consortium name="DOE Joint Genome Institute"/>
            <person name="Mondo S.J."/>
            <person name="Dannebaum R.O."/>
            <person name="Kuo R.C."/>
            <person name="Louie K.B."/>
            <person name="Bewick A.J."/>
            <person name="Labutti K."/>
            <person name="Haridas S."/>
            <person name="Kuo A."/>
            <person name="Salamov A."/>
            <person name="Ahrendt S.R."/>
            <person name="Lau R."/>
            <person name="Bowen B.P."/>
            <person name="Lipzen A."/>
            <person name="Sullivan W."/>
            <person name="Andreopoulos W.B."/>
            <person name="Clum A."/>
            <person name="Lindquist E."/>
            <person name="Daum C."/>
            <person name="Northen T.R."/>
            <person name="Ramamoorthy G."/>
            <person name="Schmitz R.J."/>
            <person name="Gryganskyi A."/>
            <person name="Culley D."/>
            <person name="Magnuson J."/>
            <person name="James T.Y."/>
            <person name="O'Malley M.A."/>
            <person name="Stajich J.E."/>
            <person name="Spatafora J.W."/>
            <person name="Visel A."/>
            <person name="Grigoriev I.V."/>
        </authorList>
    </citation>
    <scope>NUCLEOTIDE SEQUENCE [LARGE SCALE GENOMIC DNA]</scope>
    <source>
        <strain evidence="5 6">NRRL Y-17943</strain>
    </source>
</reference>
<sequence>MPIAKARGAAAQPVTPRKRKTGTEDAPTPETRGKGKARGPPTPNPPLAPFPTPPSSRQRTDDIPLPSNEHFFHPPEPSLSASTPAQDIIEQHKILPPSLETLMKLHHAFNLALSLHFATHPPVLPPHSVSATKLELPNLTNFLAIKGTVERTGGRRFGLPELGRLAWLWTWDGDQIPGKDLVSVKEREAREAQEPRSSKKDSENPFLVSDPEAEDRQTISGLSYLITPTRTLDPSSGRRVHTYGIGIELDLKPGETRNLLSELEGSGSRGQGGGAGAISRWNGSGDVREKEVRRRLEKWVDLHGGYESPAQADLPTPQTTSNQRSSIPPIPLLPLPKLPTATLLPAANLFANTPVPSTSSSRAPAPMPSGLADPFVIDDTDKKTKVVRNGSVEERRKAMMDRIKARAGTGRQPTLGSSVGQLNSIRPRATPLAQIEELKRRSTLSRLESVAEGVWMMFSAPSPGPNTLPTPPRGRRKAIPMLEVADVIVKSSKTPISQAEAQDSIKMLTELCPFFLTIKVVAKQDWVEMPSAFLATCPASPGSSSLSRFSKQAFPSPSSRTPDAPTSPSHRRPIKTAEPVSPSPGSRTTMDPQSPTSPTSRPYRAVTPPPHERGQTMAPRPPVSPIFNQYSMTGSSPHSASKALLAGAASPGRVHRYGGLRQVRERIRRELGE</sequence>
<feature type="compositionally biased region" description="Polar residues" evidence="3">
    <location>
        <begin position="583"/>
        <end position="600"/>
    </location>
</feature>
<dbReference type="InParanoid" id="A0A1Y1ULD7"/>
<name>A0A1Y1ULD7_9TREE</name>
<evidence type="ECO:0000313" key="5">
    <source>
        <dbReference type="EMBL" id="ORX37925.1"/>
    </source>
</evidence>
<dbReference type="InterPro" id="IPR032054">
    <property type="entry name" value="Cdt1_C"/>
</dbReference>
<evidence type="ECO:0000256" key="1">
    <source>
        <dbReference type="ARBA" id="ARBA00008356"/>
    </source>
</evidence>
<dbReference type="EMBL" id="NBSH01000005">
    <property type="protein sequence ID" value="ORX37925.1"/>
    <property type="molecule type" value="Genomic_DNA"/>
</dbReference>
<dbReference type="OrthoDB" id="3366139at2759"/>
<evidence type="ECO:0000256" key="3">
    <source>
        <dbReference type="SAM" id="MobiDB-lite"/>
    </source>
</evidence>
<feature type="compositionally biased region" description="Polar residues" evidence="3">
    <location>
        <begin position="626"/>
        <end position="638"/>
    </location>
</feature>
<keyword evidence="2" id="KW-0131">Cell cycle</keyword>
<feature type="compositionally biased region" description="Gly residues" evidence="3">
    <location>
        <begin position="267"/>
        <end position="276"/>
    </location>
</feature>
<accession>A0A1Y1ULD7</accession>
<feature type="region of interest" description="Disordered" evidence="3">
    <location>
        <begin position="538"/>
        <end position="652"/>
    </location>
</feature>
<comment type="caution">
    <text evidence="5">The sequence shown here is derived from an EMBL/GenBank/DDBJ whole genome shotgun (WGS) entry which is preliminary data.</text>
</comment>
<evidence type="ECO:0000259" key="4">
    <source>
        <dbReference type="Pfam" id="PF16679"/>
    </source>
</evidence>
<dbReference type="GeneID" id="33559959"/>
<proteinExistence type="inferred from homology"/>
<evidence type="ECO:0000313" key="6">
    <source>
        <dbReference type="Proteomes" id="UP000193218"/>
    </source>
</evidence>
<organism evidence="5 6">
    <name type="scientific">Kockovaella imperatae</name>
    <dbReference type="NCBI Taxonomy" id="4999"/>
    <lineage>
        <taxon>Eukaryota</taxon>
        <taxon>Fungi</taxon>
        <taxon>Dikarya</taxon>
        <taxon>Basidiomycota</taxon>
        <taxon>Agaricomycotina</taxon>
        <taxon>Tremellomycetes</taxon>
        <taxon>Tremellales</taxon>
        <taxon>Cuniculitremaceae</taxon>
        <taxon>Kockovaella</taxon>
    </lineage>
</organism>
<keyword evidence="6" id="KW-1185">Reference proteome</keyword>
<dbReference type="Proteomes" id="UP000193218">
    <property type="component" value="Unassembled WGS sequence"/>
</dbReference>
<feature type="region of interest" description="Disordered" evidence="3">
    <location>
        <begin position="261"/>
        <end position="289"/>
    </location>
</feature>
<feature type="domain" description="DNA replication factor Cdt1 C-terminal" evidence="4">
    <location>
        <begin position="433"/>
        <end position="521"/>
    </location>
</feature>
<feature type="compositionally biased region" description="Polar residues" evidence="3">
    <location>
        <begin position="541"/>
        <end position="568"/>
    </location>
</feature>
<feature type="region of interest" description="Disordered" evidence="3">
    <location>
        <begin position="306"/>
        <end position="327"/>
    </location>
</feature>
<dbReference type="Pfam" id="PF16679">
    <property type="entry name" value="CDT1_C"/>
    <property type="match status" value="1"/>
</dbReference>
<evidence type="ECO:0000256" key="2">
    <source>
        <dbReference type="ARBA" id="ARBA00023306"/>
    </source>
</evidence>
<feature type="region of interest" description="Disordered" evidence="3">
    <location>
        <begin position="186"/>
        <end position="215"/>
    </location>
</feature>
<dbReference type="RefSeq" id="XP_021871912.1">
    <property type="nucleotide sequence ID" value="XM_022018150.1"/>
</dbReference>
<feature type="compositionally biased region" description="Low complexity" evidence="3">
    <location>
        <begin position="639"/>
        <end position="650"/>
    </location>
</feature>
<dbReference type="AlphaFoldDB" id="A0A1Y1ULD7"/>
<comment type="similarity">
    <text evidence="1">Belongs to the Cdt1 family.</text>
</comment>
<dbReference type="InterPro" id="IPR038090">
    <property type="entry name" value="Cdt1_C_WH_dom_sf"/>
</dbReference>
<feature type="compositionally biased region" description="Polar residues" evidence="3">
    <location>
        <begin position="316"/>
        <end position="326"/>
    </location>
</feature>
<gene>
    <name evidence="5" type="ORF">BD324DRAFT_650466</name>
</gene>
<protein>
    <recommendedName>
        <fullName evidence="4">DNA replication factor Cdt1 C-terminal domain-containing protein</fullName>
    </recommendedName>
</protein>
<feature type="compositionally biased region" description="Pro residues" evidence="3">
    <location>
        <begin position="40"/>
        <end position="54"/>
    </location>
</feature>
<feature type="compositionally biased region" description="Basic and acidic residues" evidence="3">
    <location>
        <begin position="186"/>
        <end position="203"/>
    </location>
</feature>